<proteinExistence type="predicted"/>
<organism evidence="1 2">
    <name type="scientific">Chitinophaga solisilvae</name>
    <dbReference type="NCBI Taxonomy" id="1233460"/>
    <lineage>
        <taxon>Bacteria</taxon>
        <taxon>Pseudomonadati</taxon>
        <taxon>Bacteroidota</taxon>
        <taxon>Chitinophagia</taxon>
        <taxon>Chitinophagales</taxon>
        <taxon>Chitinophagaceae</taxon>
        <taxon>Chitinophaga</taxon>
    </lineage>
</organism>
<dbReference type="OrthoDB" id="8613175at2"/>
<name>A0A3S1JE51_9BACT</name>
<dbReference type="AlphaFoldDB" id="A0A3S1JE51"/>
<protein>
    <submittedName>
        <fullName evidence="1">Uncharacterized protein</fullName>
    </submittedName>
</protein>
<dbReference type="EMBL" id="RIAR02000001">
    <property type="protein sequence ID" value="NSL90383.1"/>
    <property type="molecule type" value="Genomic_DNA"/>
</dbReference>
<evidence type="ECO:0000313" key="2">
    <source>
        <dbReference type="Proteomes" id="UP000281028"/>
    </source>
</evidence>
<evidence type="ECO:0000313" key="1">
    <source>
        <dbReference type="EMBL" id="NSL90383.1"/>
    </source>
</evidence>
<gene>
    <name evidence="1" type="ORF">ECE50_026410</name>
</gene>
<sequence>MNVTSDPAYEDALRQYVSNNDVHHILTKYNVTLKELIDLCGGIQPGTTGFRMEIHTSSEADVIHARIFSDSYDLVRSIDFESKVIFNYFMYVRNQKMGIGTNLLITQVKAARKHCFTKFKTIASAADEEDNISKAGYYCWGRLGYVMRADEEYDFNNWLQRWNRHEKTLFELLSSDDGREVWRRYGYTWNGVFLLDDNTESMNNLKKYLESKGRKTLFEPGSGQVESK</sequence>
<accession>A0A3S1JE51</accession>
<comment type="caution">
    <text evidence="1">The sequence shown here is derived from an EMBL/GenBank/DDBJ whole genome shotgun (WGS) entry which is preliminary data.</text>
</comment>
<reference evidence="1" key="1">
    <citation type="submission" date="2020-05" db="EMBL/GenBank/DDBJ databases">
        <title>Chitinophaga laudate sp. nov., isolated from a tropical peat swamp.</title>
        <authorList>
            <person name="Goh C.B.S."/>
            <person name="Lee M.S."/>
            <person name="Parimannan S."/>
            <person name="Pasbakhsh P."/>
            <person name="Yule C.M."/>
            <person name="Rajandas H."/>
            <person name="Loke S."/>
            <person name="Croft L."/>
            <person name="Tan J.B.L."/>
        </authorList>
    </citation>
    <scope>NUCLEOTIDE SEQUENCE</scope>
    <source>
        <strain evidence="1">Mgbs1</strain>
    </source>
</reference>
<dbReference type="Proteomes" id="UP000281028">
    <property type="component" value="Unassembled WGS sequence"/>
</dbReference>
<keyword evidence="2" id="KW-1185">Reference proteome</keyword>